<comment type="catalytic activity">
    <reaction evidence="1 7">
        <text>guanosine(46) in tRNA + S-adenosyl-L-methionine = N(7)-methylguanosine(46) in tRNA + S-adenosyl-L-homocysteine</text>
        <dbReference type="Rhea" id="RHEA:42708"/>
        <dbReference type="Rhea" id="RHEA-COMP:10188"/>
        <dbReference type="Rhea" id="RHEA-COMP:10189"/>
        <dbReference type="ChEBI" id="CHEBI:57856"/>
        <dbReference type="ChEBI" id="CHEBI:59789"/>
        <dbReference type="ChEBI" id="CHEBI:74269"/>
        <dbReference type="ChEBI" id="CHEBI:74480"/>
        <dbReference type="EC" id="2.1.1.33"/>
    </reaction>
</comment>
<comment type="function">
    <text evidence="2 7">Catalyzes the formation of N(7)-methylguanine at position 46 (m7G46) in tRNA.</text>
</comment>
<dbReference type="PANTHER" id="PTHR23417">
    <property type="entry name" value="3-DEOXY-D-MANNO-OCTULOSONIC-ACID TRANSFERASE/TRNA GUANINE-N 7 - -METHYLTRANSFERASE"/>
    <property type="match status" value="1"/>
</dbReference>
<feature type="binding site" evidence="7">
    <location>
        <position position="159"/>
    </location>
    <ligand>
        <name>substrate</name>
    </ligand>
</feature>
<dbReference type="GO" id="GO:0008176">
    <property type="term" value="F:tRNA (guanine(46)-N7)-methyltransferase activity"/>
    <property type="evidence" value="ECO:0007669"/>
    <property type="project" value="UniProtKB-EC"/>
</dbReference>
<name>A0ABY8C6P8_9FIRM</name>
<dbReference type="Proteomes" id="UP001220478">
    <property type="component" value="Chromosome"/>
</dbReference>
<dbReference type="EMBL" id="CP118868">
    <property type="protein sequence ID" value="WEG35614.1"/>
    <property type="molecule type" value="Genomic_DNA"/>
</dbReference>
<feature type="binding site" evidence="7">
    <location>
        <position position="69"/>
    </location>
    <ligand>
        <name>S-adenosyl-L-methionine</name>
        <dbReference type="ChEBI" id="CHEBI:59789"/>
    </ligand>
</feature>
<keyword evidence="6 7" id="KW-0819">tRNA processing</keyword>
<comment type="caution">
    <text evidence="7">Lacks conserved residue(s) required for the propagation of feature annotation.</text>
</comment>
<accession>A0ABY8C6P8</accession>
<reference evidence="8 9" key="1">
    <citation type="submission" date="2023-02" db="EMBL/GenBank/DDBJ databases">
        <title>Novel Oscillospiraceae bacterial genomes.</title>
        <authorList>
            <person name="Srinivasan S."/>
            <person name="Austin M.N."/>
            <person name="Fiedler T.L."/>
            <person name="Strenk S.M."/>
            <person name="Agnew K.J."/>
            <person name="Nagana Gowda G.A."/>
            <person name="Raftery D."/>
            <person name="Beamer M.A."/>
            <person name="Achilles S.L."/>
            <person name="Wiesenfeld H.C."/>
            <person name="Fredricks D.N."/>
            <person name="Hillier S.L."/>
        </authorList>
    </citation>
    <scope>NUCLEOTIDE SEQUENCE [LARGE SCALE GENOMIC DNA]</scope>
    <source>
        <strain evidence="8 9">CHIC02 1186E3-8</strain>
    </source>
</reference>
<dbReference type="PROSITE" id="PS51625">
    <property type="entry name" value="SAM_MT_TRMB"/>
    <property type="match status" value="1"/>
</dbReference>
<sequence>MRVRKKKWAETAIQESNICLTTAEAAKNRGKWREFLQRQKIYLEIGCGKGKFITGLARTKENIGLIGMDSEINALCFAVKKSEEQRQTAESAAPLTLIYGTAEHLEQIFAPNEVARIYLNFSTPWPKRAHHKRRLTYPEFLASYLRILAVGGEIYLKTDNYDFFNASKIYLQYMGFTLTLAKENISKEEDVTGISTEYEEKFRQDGLAIYQLIARKGEEAEIRRLQAYYQAPDSPLRQEEEINRDLQNCEIFRSRSSAYHQNKKDEEENGRLQEN</sequence>
<gene>
    <name evidence="7 8" type="primary">trmB</name>
    <name evidence="8" type="ORF">PYS61_00180</name>
</gene>
<evidence type="ECO:0000256" key="3">
    <source>
        <dbReference type="ARBA" id="ARBA00022603"/>
    </source>
</evidence>
<comment type="similarity">
    <text evidence="7">Belongs to the class I-like SAM-binding methyltransferase superfamily. TrmB family.</text>
</comment>
<evidence type="ECO:0000256" key="7">
    <source>
        <dbReference type="HAMAP-Rule" id="MF_01057"/>
    </source>
</evidence>
<dbReference type="CDD" id="cd02440">
    <property type="entry name" value="AdoMet_MTases"/>
    <property type="match status" value="1"/>
</dbReference>
<evidence type="ECO:0000256" key="5">
    <source>
        <dbReference type="ARBA" id="ARBA00022691"/>
    </source>
</evidence>
<comment type="pathway">
    <text evidence="7">tRNA modification; N(7)-methylguanine-tRNA biosynthesis.</text>
</comment>
<organism evidence="8 9">
    <name type="scientific">Amygdalobacter indicium</name>
    <dbReference type="NCBI Taxonomy" id="3029272"/>
    <lineage>
        <taxon>Bacteria</taxon>
        <taxon>Bacillati</taxon>
        <taxon>Bacillota</taxon>
        <taxon>Clostridia</taxon>
        <taxon>Eubacteriales</taxon>
        <taxon>Oscillospiraceae</taxon>
        <taxon>Amygdalobacter</taxon>
    </lineage>
</organism>
<dbReference type="InterPro" id="IPR055361">
    <property type="entry name" value="tRNA_methyltr_TrmB_bact"/>
</dbReference>
<dbReference type="SUPFAM" id="SSF53335">
    <property type="entry name" value="S-adenosyl-L-methionine-dependent methyltransferases"/>
    <property type="match status" value="1"/>
</dbReference>
<keyword evidence="9" id="KW-1185">Reference proteome</keyword>
<dbReference type="InterPro" id="IPR029063">
    <property type="entry name" value="SAM-dependent_MTases_sf"/>
</dbReference>
<proteinExistence type="inferred from homology"/>
<dbReference type="HAMAP" id="MF_01057">
    <property type="entry name" value="tRNA_methyltr_TrmB"/>
    <property type="match status" value="1"/>
</dbReference>
<dbReference type="PANTHER" id="PTHR23417:SF14">
    <property type="entry name" value="PENTACOTRIPEPTIDE-REPEAT REGION OF PRORP DOMAIN-CONTAINING PROTEIN"/>
    <property type="match status" value="1"/>
</dbReference>
<evidence type="ECO:0000313" key="8">
    <source>
        <dbReference type="EMBL" id="WEG35614.1"/>
    </source>
</evidence>
<evidence type="ECO:0000256" key="6">
    <source>
        <dbReference type="ARBA" id="ARBA00022694"/>
    </source>
</evidence>
<keyword evidence="4 7" id="KW-0808">Transferase</keyword>
<dbReference type="RefSeq" id="WP_315571737.1">
    <property type="nucleotide sequence ID" value="NZ_CP118868.1"/>
</dbReference>
<keyword evidence="3 7" id="KW-0489">Methyltransferase</keyword>
<feature type="binding site" evidence="7">
    <location>
        <position position="44"/>
    </location>
    <ligand>
        <name>S-adenosyl-L-methionine</name>
        <dbReference type="ChEBI" id="CHEBI:59789"/>
    </ligand>
</feature>
<keyword evidence="5 7" id="KW-0949">S-adenosyl-L-methionine</keyword>
<dbReference type="Pfam" id="PF02390">
    <property type="entry name" value="Methyltransf_4"/>
    <property type="match status" value="1"/>
</dbReference>
<dbReference type="NCBIfam" id="NF001080">
    <property type="entry name" value="PRK00121.2-2"/>
    <property type="match status" value="1"/>
</dbReference>
<evidence type="ECO:0000256" key="4">
    <source>
        <dbReference type="ARBA" id="ARBA00022679"/>
    </source>
</evidence>
<dbReference type="NCBIfam" id="TIGR00091">
    <property type="entry name" value="tRNA (guanosine(46)-N7)-methyltransferase TrmB"/>
    <property type="match status" value="1"/>
</dbReference>
<evidence type="ECO:0000256" key="1">
    <source>
        <dbReference type="ARBA" id="ARBA00000142"/>
    </source>
</evidence>
<feature type="binding site" evidence="7">
    <location>
        <position position="127"/>
    </location>
    <ligand>
        <name>substrate</name>
    </ligand>
</feature>
<feature type="binding site" evidence="7">
    <location>
        <begin position="196"/>
        <end position="199"/>
    </location>
    <ligand>
        <name>substrate</name>
    </ligand>
</feature>
<evidence type="ECO:0000313" key="9">
    <source>
        <dbReference type="Proteomes" id="UP001220478"/>
    </source>
</evidence>
<dbReference type="InterPro" id="IPR003358">
    <property type="entry name" value="tRNA_(Gua-N-7)_MeTrfase_Trmb"/>
</dbReference>
<dbReference type="Gene3D" id="3.40.50.150">
    <property type="entry name" value="Vaccinia Virus protein VP39"/>
    <property type="match status" value="1"/>
</dbReference>
<protein>
    <recommendedName>
        <fullName evidence="7">tRNA (guanine-N(7)-)-methyltransferase</fullName>
        <ecNumber evidence="7">2.1.1.33</ecNumber>
    </recommendedName>
    <alternativeName>
        <fullName evidence="7">tRNA (guanine(46)-N(7))-methyltransferase</fullName>
    </alternativeName>
    <alternativeName>
        <fullName evidence="7">tRNA(m7G46)-methyltransferase</fullName>
    </alternativeName>
</protein>
<evidence type="ECO:0000256" key="2">
    <source>
        <dbReference type="ARBA" id="ARBA00003015"/>
    </source>
</evidence>
<dbReference type="EC" id="2.1.1.33" evidence="7"/>